<gene>
    <name evidence="2" type="ORF">IPN02_12320</name>
</gene>
<feature type="transmembrane region" description="Helical" evidence="1">
    <location>
        <begin position="6"/>
        <end position="24"/>
    </location>
</feature>
<keyword evidence="1" id="KW-0472">Membrane</keyword>
<evidence type="ECO:0008006" key="4">
    <source>
        <dbReference type="Google" id="ProtNLM"/>
    </source>
</evidence>
<comment type="caution">
    <text evidence="2">The sequence shown here is derived from an EMBL/GenBank/DDBJ whole genome shotgun (WGS) entry which is preliminary data.</text>
</comment>
<dbReference type="AlphaFoldDB" id="A0A936NEL7"/>
<evidence type="ECO:0000313" key="2">
    <source>
        <dbReference type="EMBL" id="MBK9297591.1"/>
    </source>
</evidence>
<name>A0A936NEL7_9ACTN</name>
<proteinExistence type="predicted"/>
<accession>A0A936NEL7</accession>
<sequence length="123" mass="12860">MTLIGFAIVLIVGYFAVTGLTFLIRPDAVAMYNLTPDGPAGRTEVRCYYGALALGLGAFVAYLGLNDLGREAVLGVLFIASAILAARIGGACIDRGWSEGYTRLAVPTEFAFVAALSLVLILG</sequence>
<dbReference type="InterPro" id="IPR025597">
    <property type="entry name" value="DUF4345"/>
</dbReference>
<feature type="transmembrane region" description="Helical" evidence="1">
    <location>
        <begin position="71"/>
        <end position="92"/>
    </location>
</feature>
<dbReference type="Pfam" id="PF14248">
    <property type="entry name" value="DUF4345"/>
    <property type="match status" value="1"/>
</dbReference>
<feature type="transmembrane region" description="Helical" evidence="1">
    <location>
        <begin position="45"/>
        <end position="65"/>
    </location>
</feature>
<feature type="transmembrane region" description="Helical" evidence="1">
    <location>
        <begin position="104"/>
        <end position="122"/>
    </location>
</feature>
<evidence type="ECO:0000256" key="1">
    <source>
        <dbReference type="SAM" id="Phobius"/>
    </source>
</evidence>
<evidence type="ECO:0000313" key="3">
    <source>
        <dbReference type="Proteomes" id="UP000727993"/>
    </source>
</evidence>
<reference evidence="2 3" key="1">
    <citation type="submission" date="2020-10" db="EMBL/GenBank/DDBJ databases">
        <title>Connecting structure to function with the recovery of over 1000 high-quality activated sludge metagenome-assembled genomes encoding full-length rRNA genes using long-read sequencing.</title>
        <authorList>
            <person name="Singleton C.M."/>
            <person name="Petriglieri F."/>
            <person name="Kristensen J.M."/>
            <person name="Kirkegaard R.H."/>
            <person name="Michaelsen T.Y."/>
            <person name="Andersen M.H."/>
            <person name="Karst S.M."/>
            <person name="Dueholm M.S."/>
            <person name="Nielsen P.H."/>
            <person name="Albertsen M."/>
        </authorList>
    </citation>
    <scope>NUCLEOTIDE SEQUENCE [LARGE SCALE GENOMIC DNA]</scope>
    <source>
        <strain evidence="2">Lyne_18-Q3-R50-59_MAXAC.006</strain>
    </source>
</reference>
<keyword evidence="1" id="KW-0812">Transmembrane</keyword>
<dbReference type="EMBL" id="JADJZA010000007">
    <property type="protein sequence ID" value="MBK9297591.1"/>
    <property type="molecule type" value="Genomic_DNA"/>
</dbReference>
<protein>
    <recommendedName>
        <fullName evidence="4">DUF4345 domain-containing protein</fullName>
    </recommendedName>
</protein>
<organism evidence="2 3">
    <name type="scientific">Candidatus Neomicrothrix subdominans</name>
    <dbReference type="NCBI Taxonomy" id="2954438"/>
    <lineage>
        <taxon>Bacteria</taxon>
        <taxon>Bacillati</taxon>
        <taxon>Actinomycetota</taxon>
        <taxon>Acidimicrobiia</taxon>
        <taxon>Acidimicrobiales</taxon>
        <taxon>Microthrixaceae</taxon>
        <taxon>Candidatus Neomicrothrix</taxon>
    </lineage>
</organism>
<keyword evidence="1" id="KW-1133">Transmembrane helix</keyword>
<dbReference type="Proteomes" id="UP000727993">
    <property type="component" value="Unassembled WGS sequence"/>
</dbReference>